<accession>A0A5C8ERM0</accession>
<evidence type="ECO:0000313" key="1">
    <source>
        <dbReference type="EMBL" id="TXJ40505.1"/>
    </source>
</evidence>
<name>A0A5C8ERM0_9SPIR</name>
<comment type="caution">
    <text evidence="1">The sequence shown here is derived from an EMBL/GenBank/DDBJ whole genome shotgun (WGS) entry which is preliminary data.</text>
</comment>
<dbReference type="Proteomes" id="UP000325002">
    <property type="component" value="Unassembled WGS sequence"/>
</dbReference>
<reference evidence="1 2" key="1">
    <citation type="journal article" date="1992" name="Lakartidningen">
        <title>[Penicillin V and not amoxicillin is the first choice preparation in acute otitis].</title>
        <authorList>
            <person name="Kamme C."/>
            <person name="Lundgren K."/>
            <person name="Prellner K."/>
        </authorList>
    </citation>
    <scope>NUCLEOTIDE SEQUENCE [LARGE SCALE GENOMIC DNA]</scope>
    <source>
        <strain evidence="1 2">PC3997IV</strain>
    </source>
</reference>
<organism evidence="1 2">
    <name type="scientific">Brachyspira aalborgi</name>
    <dbReference type="NCBI Taxonomy" id="29522"/>
    <lineage>
        <taxon>Bacteria</taxon>
        <taxon>Pseudomonadati</taxon>
        <taxon>Spirochaetota</taxon>
        <taxon>Spirochaetia</taxon>
        <taxon>Brachyspirales</taxon>
        <taxon>Brachyspiraceae</taxon>
        <taxon>Brachyspira</taxon>
    </lineage>
</organism>
<proteinExistence type="predicted"/>
<evidence type="ECO:0000313" key="2">
    <source>
        <dbReference type="Proteomes" id="UP000325002"/>
    </source>
</evidence>
<sequence>MLEFVKKDKLELVSNKIKNIYDKRVGKDKTTFINNFVDRYKDNPAVYNNDFYKDNSELTLTAGRRLKIDAMFYYLSRQDIICSIRQHARRSASDNDLEVIDIKEYGNK</sequence>
<gene>
    <name evidence="1" type="ORF">EPJ81_02285</name>
</gene>
<protein>
    <submittedName>
        <fullName evidence="1">Uncharacterized protein</fullName>
    </submittedName>
</protein>
<dbReference type="EMBL" id="SAYD01000008">
    <property type="protein sequence ID" value="TXJ40505.1"/>
    <property type="molecule type" value="Genomic_DNA"/>
</dbReference>
<dbReference type="AlphaFoldDB" id="A0A5C8ERM0"/>
<dbReference type="RefSeq" id="WP_147778106.1">
    <property type="nucleotide sequence ID" value="NZ_SAYD01000008.1"/>
</dbReference>